<evidence type="ECO:0000313" key="3">
    <source>
        <dbReference type="Proteomes" id="UP001153269"/>
    </source>
</evidence>
<protein>
    <submittedName>
        <fullName evidence="2">Uncharacterized protein</fullName>
    </submittedName>
</protein>
<feature type="region of interest" description="Disordered" evidence="1">
    <location>
        <begin position="1"/>
        <end position="36"/>
    </location>
</feature>
<reference evidence="2" key="1">
    <citation type="submission" date="2020-03" db="EMBL/GenBank/DDBJ databases">
        <authorList>
            <person name="Weist P."/>
        </authorList>
    </citation>
    <scope>NUCLEOTIDE SEQUENCE</scope>
</reference>
<dbReference type="EMBL" id="CADEAL010001236">
    <property type="protein sequence ID" value="CAB1430509.1"/>
    <property type="molecule type" value="Genomic_DNA"/>
</dbReference>
<organism evidence="2 3">
    <name type="scientific">Pleuronectes platessa</name>
    <name type="common">European plaice</name>
    <dbReference type="NCBI Taxonomy" id="8262"/>
    <lineage>
        <taxon>Eukaryota</taxon>
        <taxon>Metazoa</taxon>
        <taxon>Chordata</taxon>
        <taxon>Craniata</taxon>
        <taxon>Vertebrata</taxon>
        <taxon>Euteleostomi</taxon>
        <taxon>Actinopterygii</taxon>
        <taxon>Neopterygii</taxon>
        <taxon>Teleostei</taxon>
        <taxon>Neoteleostei</taxon>
        <taxon>Acanthomorphata</taxon>
        <taxon>Carangaria</taxon>
        <taxon>Pleuronectiformes</taxon>
        <taxon>Pleuronectoidei</taxon>
        <taxon>Pleuronectidae</taxon>
        <taxon>Pleuronectes</taxon>
    </lineage>
</organism>
<evidence type="ECO:0000313" key="2">
    <source>
        <dbReference type="EMBL" id="CAB1430509.1"/>
    </source>
</evidence>
<dbReference type="AlphaFoldDB" id="A0A9N7UEI7"/>
<name>A0A9N7UEI7_PLEPL</name>
<feature type="compositionally biased region" description="Low complexity" evidence="1">
    <location>
        <begin position="24"/>
        <end position="36"/>
    </location>
</feature>
<dbReference type="Proteomes" id="UP001153269">
    <property type="component" value="Unassembled WGS sequence"/>
</dbReference>
<accession>A0A9N7UEI7</accession>
<proteinExistence type="predicted"/>
<sequence length="148" mass="15858">MATGDEDTILQPYRFEPESDGPEPACDSPSSPSAAPHWEQWELELAQQQDPSTLLSQRLEVSQGLRLDDRHPGSHHVTAIPPSLLPRVNSLLTLSQLNRREVSYAPSELPSPSDPSFTLMHSAGSVSPGSIGLAPSPRGEGGACWPAS</sequence>
<keyword evidence="3" id="KW-1185">Reference proteome</keyword>
<gene>
    <name evidence="2" type="ORF">PLEPLA_LOCUS18491</name>
</gene>
<comment type="caution">
    <text evidence="2">The sequence shown here is derived from an EMBL/GenBank/DDBJ whole genome shotgun (WGS) entry which is preliminary data.</text>
</comment>
<feature type="region of interest" description="Disordered" evidence="1">
    <location>
        <begin position="105"/>
        <end position="148"/>
    </location>
</feature>
<evidence type="ECO:0000256" key="1">
    <source>
        <dbReference type="SAM" id="MobiDB-lite"/>
    </source>
</evidence>